<dbReference type="InterPro" id="IPR005565">
    <property type="entry name" value="Hemolysn_activator_HlyB_C"/>
</dbReference>
<dbReference type="Pfam" id="PF08479">
    <property type="entry name" value="POTRA_2"/>
    <property type="match status" value="1"/>
</dbReference>
<dbReference type="Proteomes" id="UP000182350">
    <property type="component" value="Unassembled WGS sequence"/>
</dbReference>
<dbReference type="InterPro" id="IPR027282">
    <property type="entry name" value="TPS"/>
</dbReference>
<evidence type="ECO:0000256" key="7">
    <source>
        <dbReference type="ARBA" id="ARBA00023237"/>
    </source>
</evidence>
<feature type="domain" description="Polypeptide-transport-associated ShlB-type" evidence="10">
    <location>
        <begin position="88"/>
        <end position="148"/>
    </location>
</feature>
<protein>
    <submittedName>
        <fullName evidence="12">Hemolysin activation/secretion protein</fullName>
    </submittedName>
</protein>
<feature type="region of interest" description="Disordered" evidence="8">
    <location>
        <begin position="41"/>
        <end position="62"/>
    </location>
</feature>
<keyword evidence="5" id="KW-0406">Ion transport</keyword>
<organism evidence="12 13">
    <name type="scientific">Marinospirillum alkaliphilum DSM 21637</name>
    <dbReference type="NCBI Taxonomy" id="1122209"/>
    <lineage>
        <taxon>Bacteria</taxon>
        <taxon>Pseudomonadati</taxon>
        <taxon>Pseudomonadota</taxon>
        <taxon>Gammaproteobacteria</taxon>
        <taxon>Oceanospirillales</taxon>
        <taxon>Oceanospirillaceae</taxon>
        <taxon>Marinospirillum</taxon>
    </lineage>
</organism>
<dbReference type="GO" id="GO:0008320">
    <property type="term" value="F:protein transmembrane transporter activity"/>
    <property type="evidence" value="ECO:0007669"/>
    <property type="project" value="TreeGrafter"/>
</dbReference>
<accession>A0A1K1YX28</accession>
<evidence type="ECO:0000256" key="3">
    <source>
        <dbReference type="ARBA" id="ARBA00022452"/>
    </source>
</evidence>
<gene>
    <name evidence="12" type="ORF">SAMN02745752_02446</name>
</gene>
<dbReference type="Gene3D" id="2.40.160.50">
    <property type="entry name" value="membrane protein fhac: a member of the omp85/tpsb transporter family"/>
    <property type="match status" value="1"/>
</dbReference>
<dbReference type="GO" id="GO:0006811">
    <property type="term" value="P:monoatomic ion transport"/>
    <property type="evidence" value="ECO:0007669"/>
    <property type="project" value="UniProtKB-KW"/>
</dbReference>
<dbReference type="InterPro" id="IPR051544">
    <property type="entry name" value="TPS_OM_transporter"/>
</dbReference>
<dbReference type="STRING" id="1122209.SAMN02745752_02446"/>
<evidence type="ECO:0000256" key="4">
    <source>
        <dbReference type="ARBA" id="ARBA00022692"/>
    </source>
</evidence>
<keyword evidence="13" id="KW-1185">Reference proteome</keyword>
<dbReference type="InterPro" id="IPR013686">
    <property type="entry name" value="Polypept-transport_assoc_ShlB"/>
</dbReference>
<evidence type="ECO:0000259" key="10">
    <source>
        <dbReference type="Pfam" id="PF08479"/>
    </source>
</evidence>
<dbReference type="AlphaFoldDB" id="A0A1K1YX28"/>
<dbReference type="RefSeq" id="WP_177247089.1">
    <property type="nucleotide sequence ID" value="NZ_FPJW01000009.1"/>
</dbReference>
<feature type="compositionally biased region" description="Polar residues" evidence="8">
    <location>
        <begin position="52"/>
        <end position="62"/>
    </location>
</feature>
<dbReference type="PANTHER" id="PTHR34597">
    <property type="entry name" value="SLR1661 PROTEIN"/>
    <property type="match status" value="1"/>
</dbReference>
<evidence type="ECO:0000256" key="6">
    <source>
        <dbReference type="ARBA" id="ARBA00023136"/>
    </source>
</evidence>
<sequence length="559" mass="62785">MERSHLFIFSFFLLVLLQLPVATLADSEFLRLEERERERRRSLEETPDVRLETQTLPESGLPSNETPCFALHRVSITGKNADYFSWAARPAQQLLDDHPELCIGASGINELLRRTQNSVISRGYTTTRMVIAPQDLNKGVLEITVIPGRVEQVRVTDTTSPRVTLANALPLGSGDLLNLRAMEQGLENLQRVPTANANITITPGEQTGGSDLVVDWQQRFPLRVHLSLDDSGSRSTGKYQGNATLSWDNPLTLNDLFYVSKGKDLGGGEKGKRGTENQSVHYSIPWHYWLFSINASESEYYQEIFGAYESYIYSGESQNINAGVSRLIYRDSLSRLTFSLDGWIRRSRNFINDTEITLQKRNMAGWEAGTAYRRFVGQGSVDWNLKYKKGTGAFGALKAPEEDYRAGSSRPEIISSNLNYQTPLRFLNRPMHYSLSIRNQWNRTHLVGQDFFSIGGRYTVRGFDGERSLASERGWLTRNDLTLPLGQTRQSLYIGLDYGRVNGPSATELTSKHLTGAAFGLKGQQRFLNYDFFSGTPLSKPSGFEASDVVFGFNLSASF</sequence>
<evidence type="ECO:0000313" key="13">
    <source>
        <dbReference type="Proteomes" id="UP000182350"/>
    </source>
</evidence>
<dbReference type="PANTHER" id="PTHR34597:SF3">
    <property type="entry name" value="OUTER MEMBRANE TRANSPORTER CDIB"/>
    <property type="match status" value="1"/>
</dbReference>
<dbReference type="InterPro" id="IPR035251">
    <property type="entry name" value="ShlB_POTRA"/>
</dbReference>
<evidence type="ECO:0000313" key="12">
    <source>
        <dbReference type="EMBL" id="SFX66494.1"/>
    </source>
</evidence>
<evidence type="ECO:0000259" key="11">
    <source>
        <dbReference type="Pfam" id="PF17287"/>
    </source>
</evidence>
<evidence type="ECO:0000259" key="9">
    <source>
        <dbReference type="Pfam" id="PF03865"/>
    </source>
</evidence>
<dbReference type="GO" id="GO:0098046">
    <property type="term" value="C:type V protein secretion system complex"/>
    <property type="evidence" value="ECO:0007669"/>
    <property type="project" value="TreeGrafter"/>
</dbReference>
<feature type="compositionally biased region" description="Basic and acidic residues" evidence="8">
    <location>
        <begin position="41"/>
        <end position="51"/>
    </location>
</feature>
<feature type="domain" description="Haemolysin activator HlyB C-terminal" evidence="9">
    <location>
        <begin position="208"/>
        <end position="523"/>
    </location>
</feature>
<dbReference type="FunFam" id="2.40.160.50:FF:000009">
    <property type="entry name" value="Putative hemolysin activator protein"/>
    <property type="match status" value="1"/>
</dbReference>
<dbReference type="EMBL" id="FPJW01000009">
    <property type="protein sequence ID" value="SFX66494.1"/>
    <property type="molecule type" value="Genomic_DNA"/>
</dbReference>
<dbReference type="Pfam" id="PF03865">
    <property type="entry name" value="ShlB"/>
    <property type="match status" value="1"/>
</dbReference>
<evidence type="ECO:0000256" key="8">
    <source>
        <dbReference type="SAM" id="MobiDB-lite"/>
    </source>
</evidence>
<name>A0A1K1YX28_9GAMM</name>
<proteinExistence type="inferred from homology"/>
<dbReference type="GO" id="GO:0046819">
    <property type="term" value="P:protein secretion by the type V secretion system"/>
    <property type="evidence" value="ECO:0007669"/>
    <property type="project" value="TreeGrafter"/>
</dbReference>
<comment type="similarity">
    <text evidence="2">Belongs to the TPS (TC 1.B.20) family.</text>
</comment>
<keyword evidence="5" id="KW-0813">Transport</keyword>
<comment type="subcellular location">
    <subcellularLocation>
        <location evidence="1">Cell outer membrane</location>
    </subcellularLocation>
</comment>
<keyword evidence="6" id="KW-0472">Membrane</keyword>
<dbReference type="GO" id="GO:0009279">
    <property type="term" value="C:cell outer membrane"/>
    <property type="evidence" value="ECO:0007669"/>
    <property type="project" value="UniProtKB-SubCell"/>
</dbReference>
<keyword evidence="3" id="KW-1134">Transmembrane beta strand</keyword>
<evidence type="ECO:0000256" key="1">
    <source>
        <dbReference type="ARBA" id="ARBA00004442"/>
    </source>
</evidence>
<evidence type="ECO:0000256" key="2">
    <source>
        <dbReference type="ARBA" id="ARBA00009055"/>
    </source>
</evidence>
<feature type="domain" description="ShlB POTRA" evidence="11">
    <location>
        <begin position="149"/>
        <end position="203"/>
    </location>
</feature>
<dbReference type="Gene3D" id="3.10.20.310">
    <property type="entry name" value="membrane protein fhac"/>
    <property type="match status" value="1"/>
</dbReference>
<reference evidence="12 13" key="1">
    <citation type="submission" date="2016-11" db="EMBL/GenBank/DDBJ databases">
        <authorList>
            <person name="Jaros S."/>
            <person name="Januszkiewicz K."/>
            <person name="Wedrychowicz H."/>
        </authorList>
    </citation>
    <scope>NUCLEOTIDE SEQUENCE [LARGE SCALE GENOMIC DNA]</scope>
    <source>
        <strain evidence="12 13">DSM 21637</strain>
    </source>
</reference>
<keyword evidence="7" id="KW-0998">Cell outer membrane</keyword>
<evidence type="ECO:0000256" key="5">
    <source>
        <dbReference type="ARBA" id="ARBA00023065"/>
    </source>
</evidence>
<keyword evidence="4" id="KW-0812">Transmembrane</keyword>
<dbReference type="Pfam" id="PF17287">
    <property type="entry name" value="POTRA_3"/>
    <property type="match status" value="1"/>
</dbReference>
<dbReference type="PIRSF" id="PIRSF029745">
    <property type="entry name" value="FhaC"/>
    <property type="match status" value="1"/>
</dbReference>